<dbReference type="InterPro" id="IPR008928">
    <property type="entry name" value="6-hairpin_glycosidase_sf"/>
</dbReference>
<dbReference type="PANTHER" id="PTHR33307:SF6">
    <property type="entry name" value="ALPHA-RHAMNOSIDASE (EUROFUNG)-RELATED"/>
    <property type="match status" value="1"/>
</dbReference>
<keyword evidence="9" id="KW-1185">Reference proteome</keyword>
<dbReference type="GO" id="GO:0005975">
    <property type="term" value="P:carbohydrate metabolic process"/>
    <property type="evidence" value="ECO:0007669"/>
    <property type="project" value="InterPro"/>
</dbReference>
<dbReference type="Pfam" id="PF25788">
    <property type="entry name" value="Ig_Rha78A_N"/>
    <property type="match status" value="1"/>
</dbReference>
<organism evidence="8 9">
    <name type="scientific">Microbacterium endophyticum</name>
    <dbReference type="NCBI Taxonomy" id="1526412"/>
    <lineage>
        <taxon>Bacteria</taxon>
        <taxon>Bacillati</taxon>
        <taxon>Actinomycetota</taxon>
        <taxon>Actinomycetes</taxon>
        <taxon>Micrococcales</taxon>
        <taxon>Microbacteriaceae</taxon>
        <taxon>Microbacterium</taxon>
    </lineage>
</organism>
<dbReference type="GO" id="GO:0030596">
    <property type="term" value="F:alpha-L-rhamnosidase activity"/>
    <property type="evidence" value="ECO:0007669"/>
    <property type="project" value="UniProtKB-EC"/>
</dbReference>
<evidence type="ECO:0000259" key="4">
    <source>
        <dbReference type="Pfam" id="PF05592"/>
    </source>
</evidence>
<keyword evidence="8" id="KW-0326">Glycosidase</keyword>
<comment type="catalytic activity">
    <reaction evidence="1">
        <text>Hydrolysis of terminal non-reducing alpha-L-rhamnose residues in alpha-L-rhamnosides.</text>
        <dbReference type="EC" id="3.2.1.40"/>
    </reaction>
</comment>
<dbReference type="InterPro" id="IPR035396">
    <property type="entry name" value="Bac_rhamnosid6H"/>
</dbReference>
<dbReference type="PANTHER" id="PTHR33307">
    <property type="entry name" value="ALPHA-RHAMNOSIDASE (EUROFUNG)"/>
    <property type="match status" value="1"/>
</dbReference>
<dbReference type="SUPFAM" id="SSF48208">
    <property type="entry name" value="Six-hairpin glycosidases"/>
    <property type="match status" value="1"/>
</dbReference>
<proteinExistence type="predicted"/>
<dbReference type="RefSeq" id="WP_165141875.1">
    <property type="nucleotide sequence ID" value="NZ_CP049255.1"/>
</dbReference>
<evidence type="ECO:0000256" key="2">
    <source>
        <dbReference type="ARBA" id="ARBA00012652"/>
    </source>
</evidence>
<dbReference type="Pfam" id="PF08531">
    <property type="entry name" value="Bac_rhamnosid_N"/>
    <property type="match status" value="1"/>
</dbReference>
<dbReference type="Pfam" id="PF05592">
    <property type="entry name" value="Bac_rhamnosid"/>
    <property type="match status" value="1"/>
</dbReference>
<evidence type="ECO:0000256" key="1">
    <source>
        <dbReference type="ARBA" id="ARBA00001445"/>
    </source>
</evidence>
<dbReference type="EC" id="3.2.1.40" evidence="2"/>
<dbReference type="AlphaFoldDB" id="A0A7W4V1F1"/>
<evidence type="ECO:0000259" key="7">
    <source>
        <dbReference type="Pfam" id="PF17390"/>
    </source>
</evidence>
<dbReference type="Gene3D" id="2.60.120.260">
    <property type="entry name" value="Galactose-binding domain-like"/>
    <property type="match status" value="2"/>
</dbReference>
<dbReference type="EMBL" id="JACHWQ010000001">
    <property type="protein sequence ID" value="MBB2975075.1"/>
    <property type="molecule type" value="Genomic_DNA"/>
</dbReference>
<dbReference type="Gene3D" id="2.60.40.10">
    <property type="entry name" value="Immunoglobulins"/>
    <property type="match status" value="1"/>
</dbReference>
<dbReference type="Pfam" id="PF17389">
    <property type="entry name" value="Bac_rhamnosid6H"/>
    <property type="match status" value="1"/>
</dbReference>
<comment type="caution">
    <text evidence="8">The sequence shown here is derived from an EMBL/GenBank/DDBJ whole genome shotgun (WGS) entry which is preliminary data.</text>
</comment>
<evidence type="ECO:0000313" key="8">
    <source>
        <dbReference type="EMBL" id="MBB2975075.1"/>
    </source>
</evidence>
<dbReference type="Proteomes" id="UP000529310">
    <property type="component" value="Unassembled WGS sequence"/>
</dbReference>
<dbReference type="Gene3D" id="2.60.420.10">
    <property type="entry name" value="Maltose phosphorylase, domain 3"/>
    <property type="match status" value="1"/>
</dbReference>
<sequence>MSVTPFAPSIEHHRVPLGIGERNPRLSWSIRSAPKGWVQKSFEIEAVVEGRRRTASVEGSSSTLVEWPFAPLTSSQRALVRVRVQGADENAPGRWSARTVLETGLLDPADWIALPIGPSWHEDPQSDRRPALLRSTFAVTAPIVRARLYITAHGLYRAEINNQRVGDDELAPGWTSYSHRLRVYTYDVTALLREGSNAIGVTLADGWFRGRVGFHGGHSNLYGTQTALLAQVRVDLADGTHIVHGTGPEWSCAPGPIMRTNLLEGESFDARETQNGWSTPGFAESWEPAAPREIDLHTLTAPDGPPVRCVEERSPAAVRSCGGGRFVIDFGQNLVGRLRIEVDGISGHEITIRHAEVLDAEGELYTRPLRGAYSIDRYILDDSGVQQWEPAFTIHGFRYAELSGWPDNLPIDGRVVARVIHTDMARTGWFSSSDEDLNRLHENVVWSMRGNFVDLPTDCPQRDERLGWTGDIQIFAPTAGYLFDCAGLLASWLRDVAAEQQPDGTVPWYVPVIPGGDQWTPPRPGAGWGDAAVIVPAALYAHFGDTDILRRQYPSARAWSDLQARLAGDNHVWDTSYQLGDWLDPSAPPDDPANGMTDPNLVATAYFARSAAILADFEIELDSAERRLLRERANLARKGFRSRYLSAPGTLTSDSQAAYAIAIVFGLFDQDELAIAGDNLARLVRAADYHLTTGFLGTPTLLDALTLGGHIEVAYALLRQRSVPSWLYPVTMGATTIWERWDSMLPDGSVNPGDMTSFNHFAFGSVADWMHRTVAGMAPLSPGWTRIRFRPGYESGLDAASAVHQTPLGRAEISWQRSGTTITATVVVPVGAVGAFEGPKGETTRLTSGTHQMFVDAA</sequence>
<keyword evidence="3 8" id="KW-0378">Hydrolase</keyword>
<evidence type="ECO:0000256" key="3">
    <source>
        <dbReference type="ARBA" id="ARBA00022801"/>
    </source>
</evidence>
<dbReference type="InterPro" id="IPR013783">
    <property type="entry name" value="Ig-like_fold"/>
</dbReference>
<dbReference type="InterPro" id="IPR035398">
    <property type="entry name" value="Bac_rhamnosid_C"/>
</dbReference>
<dbReference type="InterPro" id="IPR008902">
    <property type="entry name" value="Rhamnosid_concanavalin"/>
</dbReference>
<feature type="domain" description="Alpha-L-rhamnosidase concanavalin-like" evidence="4">
    <location>
        <begin position="322"/>
        <end position="421"/>
    </location>
</feature>
<evidence type="ECO:0000313" key="9">
    <source>
        <dbReference type="Proteomes" id="UP000529310"/>
    </source>
</evidence>
<dbReference type="InterPro" id="IPR012341">
    <property type="entry name" value="6hp_glycosidase-like_sf"/>
</dbReference>
<feature type="domain" description="Bacterial alpha-L-rhamnosidase N-terminal" evidence="5">
    <location>
        <begin position="143"/>
        <end position="311"/>
    </location>
</feature>
<gene>
    <name evidence="8" type="ORF">FHX49_000616</name>
</gene>
<dbReference type="InterPro" id="IPR016007">
    <property type="entry name" value="Alpha_rhamnosid"/>
</dbReference>
<dbReference type="Gene3D" id="1.50.10.10">
    <property type="match status" value="1"/>
</dbReference>
<feature type="domain" description="Alpha-L-rhamnosidase six-hairpin glycosidase" evidence="6">
    <location>
        <begin position="426"/>
        <end position="774"/>
    </location>
</feature>
<accession>A0A7W4V1F1</accession>
<feature type="domain" description="Alpha-L-rhamnosidase C-terminal" evidence="7">
    <location>
        <begin position="776"/>
        <end position="832"/>
    </location>
</feature>
<evidence type="ECO:0000259" key="6">
    <source>
        <dbReference type="Pfam" id="PF17389"/>
    </source>
</evidence>
<protein>
    <recommendedName>
        <fullName evidence="2">alpha-L-rhamnosidase</fullName>
        <ecNumber evidence="2">3.2.1.40</ecNumber>
    </recommendedName>
</protein>
<dbReference type="InterPro" id="IPR013737">
    <property type="entry name" value="Bac_rhamnosid_N"/>
</dbReference>
<dbReference type="PIRSF" id="PIRSF010631">
    <property type="entry name" value="A-rhamnsds"/>
    <property type="match status" value="1"/>
</dbReference>
<reference evidence="8 9" key="1">
    <citation type="submission" date="2020-08" db="EMBL/GenBank/DDBJ databases">
        <title>Sequencing the genomes of 1000 actinobacteria strains.</title>
        <authorList>
            <person name="Klenk H.-P."/>
        </authorList>
    </citation>
    <scope>NUCLEOTIDE SEQUENCE [LARGE SCALE GENOMIC DNA]</scope>
    <source>
        <strain evidence="8 9">DSM 27099</strain>
    </source>
</reference>
<dbReference type="Pfam" id="PF17390">
    <property type="entry name" value="Bac_rhamnosid_C"/>
    <property type="match status" value="1"/>
</dbReference>
<name>A0A7W4V1F1_9MICO</name>
<evidence type="ECO:0000259" key="5">
    <source>
        <dbReference type="Pfam" id="PF08531"/>
    </source>
</evidence>